<sequence length="151" mass="16137">MACSYTYIARTMEASGADICSEEFRNAVLRSISQYEDLEGVLYALAHIIESAVFSLGEARGCVASSATAYRNVFIGKALKVLSLCKGLVGIAAGKGFIPKESSLLLHVGLLYTCLAHLDVSFVCKSELDLNALIQDVALTISVLSIVQNNI</sequence>
<protein>
    <submittedName>
        <fullName evidence="1">Uncharacterized protein</fullName>
    </submittedName>
</protein>
<comment type="caution">
    <text evidence="1">The sequence shown here is derived from an EMBL/GenBank/DDBJ whole genome shotgun (WGS) entry which is preliminary data.</text>
</comment>
<dbReference type="AlphaFoldDB" id="S6G813"/>
<accession>S6G813</accession>
<dbReference type="Proteomes" id="UP000053165">
    <property type="component" value="Unassembled WGS sequence"/>
</dbReference>
<name>S6G813_ANAPH</name>
<proteinExistence type="predicted"/>
<organism evidence="1 2">
    <name type="scientific">Anaplasma phagocytophilum str. CRT38</name>
    <dbReference type="NCBI Taxonomy" id="1269275"/>
    <lineage>
        <taxon>Bacteria</taxon>
        <taxon>Pseudomonadati</taxon>
        <taxon>Pseudomonadota</taxon>
        <taxon>Alphaproteobacteria</taxon>
        <taxon>Rickettsiales</taxon>
        <taxon>Anaplasmataceae</taxon>
        <taxon>Anaplasma</taxon>
        <taxon>phagocytophilum group</taxon>
    </lineage>
</organism>
<dbReference type="PATRIC" id="fig|1269275.4.peg.869"/>
<gene>
    <name evidence="1" type="ORF">CRT38_03472</name>
</gene>
<dbReference type="EMBL" id="APHI01000002">
    <property type="protein sequence ID" value="EOA62294.1"/>
    <property type="molecule type" value="Genomic_DNA"/>
</dbReference>
<evidence type="ECO:0000313" key="2">
    <source>
        <dbReference type="Proteomes" id="UP000053165"/>
    </source>
</evidence>
<reference evidence="1 2" key="1">
    <citation type="submission" date="2013-03" db="EMBL/GenBank/DDBJ databases">
        <title>Genome sequence of Anaplasma phagocytophilum strain CRT38.</title>
        <authorList>
            <person name="Felsheim R.F."/>
            <person name="Kurtti T.J."/>
            <person name="Munderloh U.G."/>
        </authorList>
    </citation>
    <scope>NUCLEOTIDE SEQUENCE [LARGE SCALE GENOMIC DNA]</scope>
    <source>
        <strain evidence="1 2">CRT38</strain>
    </source>
</reference>
<evidence type="ECO:0000313" key="1">
    <source>
        <dbReference type="EMBL" id="EOA62294.1"/>
    </source>
</evidence>